<dbReference type="RefSeq" id="WP_004836468.1">
    <property type="nucleotide sequence ID" value="NZ_CAMPNK010000017.1"/>
</dbReference>
<proteinExistence type="inferred from homology"/>
<evidence type="ECO:0000313" key="3">
    <source>
        <dbReference type="EMBL" id="KWZ75768.1"/>
    </source>
</evidence>
<evidence type="ECO:0000313" key="4">
    <source>
        <dbReference type="Proteomes" id="UP000070383"/>
    </source>
</evidence>
<comment type="caution">
    <text evidence="3">The sequence shown here is derived from an EMBL/GenBank/DDBJ whole genome shotgun (WGS) entry which is preliminary data.</text>
</comment>
<dbReference type="Pfam" id="PF01541">
    <property type="entry name" value="GIY-YIG"/>
    <property type="match status" value="1"/>
</dbReference>
<comment type="similarity">
    <text evidence="1">Belongs to the UPF0213 family.</text>
</comment>
<dbReference type="Gene3D" id="3.40.1440.10">
    <property type="entry name" value="GIY-YIG endonuclease"/>
    <property type="match status" value="1"/>
</dbReference>
<protein>
    <submittedName>
        <fullName evidence="3">GIY-YIG catalytic domain protein</fullName>
    </submittedName>
</protein>
<dbReference type="InterPro" id="IPR000305">
    <property type="entry name" value="GIY-YIG_endonuc"/>
</dbReference>
<dbReference type="STRING" id="33036.HMPREF3200_01934"/>
<dbReference type="AlphaFoldDB" id="A0A133K873"/>
<dbReference type="OrthoDB" id="9807770at2"/>
<feature type="domain" description="GIY-YIG" evidence="2">
    <location>
        <begin position="1"/>
        <end position="76"/>
    </location>
</feature>
<dbReference type="PROSITE" id="PS50164">
    <property type="entry name" value="GIY_YIG"/>
    <property type="match status" value="1"/>
</dbReference>
<sequence>MSHFVYILRCADDSLYTGYTNDIDKRVDVHNKGKGAKYTRGRRPVRLVFYEEVSSMSEGLRLERTIKKFSKKKKEDLVHSFGLEK</sequence>
<dbReference type="EMBL" id="LRPM01000105">
    <property type="protein sequence ID" value="KWZ75768.1"/>
    <property type="molecule type" value="Genomic_DNA"/>
</dbReference>
<reference evidence="4" key="1">
    <citation type="submission" date="2016-01" db="EMBL/GenBank/DDBJ databases">
        <authorList>
            <person name="Mitreva M."/>
            <person name="Pepin K.H."/>
            <person name="Mihindukulasuriya K.A."/>
            <person name="Fulton R."/>
            <person name="Fronick C."/>
            <person name="O'Laughlin M."/>
            <person name="Miner T."/>
            <person name="Herter B."/>
            <person name="Rosa B.A."/>
            <person name="Cordes M."/>
            <person name="Tomlinson C."/>
            <person name="Wollam A."/>
            <person name="Palsikar V.B."/>
            <person name="Mardis E.R."/>
            <person name="Wilson R.K."/>
        </authorList>
    </citation>
    <scope>NUCLEOTIDE SEQUENCE [LARGE SCALE GENOMIC DNA]</scope>
    <source>
        <strain evidence="4">MJR8151</strain>
    </source>
</reference>
<dbReference type="SUPFAM" id="SSF82771">
    <property type="entry name" value="GIY-YIG endonuclease"/>
    <property type="match status" value="1"/>
</dbReference>
<dbReference type="PANTHER" id="PTHR34477:SF1">
    <property type="entry name" value="UPF0213 PROTEIN YHBQ"/>
    <property type="match status" value="1"/>
</dbReference>
<dbReference type="CDD" id="cd10456">
    <property type="entry name" value="GIY-YIG_UPF0213"/>
    <property type="match status" value="1"/>
</dbReference>
<organism evidence="3 4">
    <name type="scientific">Anaerococcus tetradius</name>
    <dbReference type="NCBI Taxonomy" id="33036"/>
    <lineage>
        <taxon>Bacteria</taxon>
        <taxon>Bacillati</taxon>
        <taxon>Bacillota</taxon>
        <taxon>Tissierellia</taxon>
        <taxon>Tissierellales</taxon>
        <taxon>Peptoniphilaceae</taxon>
        <taxon>Anaerococcus</taxon>
    </lineage>
</organism>
<dbReference type="PANTHER" id="PTHR34477">
    <property type="entry name" value="UPF0213 PROTEIN YHBQ"/>
    <property type="match status" value="1"/>
</dbReference>
<keyword evidence="4" id="KW-1185">Reference proteome</keyword>
<name>A0A133K873_9FIRM</name>
<dbReference type="InterPro" id="IPR050190">
    <property type="entry name" value="UPF0213_domain"/>
</dbReference>
<dbReference type="Proteomes" id="UP000070383">
    <property type="component" value="Unassembled WGS sequence"/>
</dbReference>
<dbReference type="InterPro" id="IPR035901">
    <property type="entry name" value="GIY-YIG_endonuc_sf"/>
</dbReference>
<gene>
    <name evidence="3" type="ORF">HMPREF3200_01934</name>
</gene>
<accession>A0A133K873</accession>
<evidence type="ECO:0000259" key="2">
    <source>
        <dbReference type="PROSITE" id="PS50164"/>
    </source>
</evidence>
<evidence type="ECO:0000256" key="1">
    <source>
        <dbReference type="ARBA" id="ARBA00007435"/>
    </source>
</evidence>
<dbReference type="PATRIC" id="fig|33036.3.peg.1911"/>